<gene>
    <name evidence="6" type="ORF">RUMHYD_01609</name>
</gene>
<dbReference type="PROSITE" id="PS50893">
    <property type="entry name" value="ABC_TRANSPORTER_2"/>
    <property type="match status" value="1"/>
</dbReference>
<dbReference type="Pfam" id="PF00005">
    <property type="entry name" value="ABC_tran"/>
    <property type="match status" value="1"/>
</dbReference>
<organism evidence="6 7">
    <name type="scientific">Blautia hydrogenotrophica (strain DSM 10507 / JCM 14656 / S5a33)</name>
    <name type="common">Ruminococcus hydrogenotrophicus</name>
    <dbReference type="NCBI Taxonomy" id="476272"/>
    <lineage>
        <taxon>Bacteria</taxon>
        <taxon>Bacillati</taxon>
        <taxon>Bacillota</taxon>
        <taxon>Clostridia</taxon>
        <taxon>Lachnospirales</taxon>
        <taxon>Lachnospiraceae</taxon>
        <taxon>Blautia</taxon>
    </lineage>
</organism>
<dbReference type="SMART" id="SM00382">
    <property type="entry name" value="AAA"/>
    <property type="match status" value="1"/>
</dbReference>
<accession>C0CL88</accession>
<dbReference type="AlphaFoldDB" id="C0CL88"/>
<evidence type="ECO:0000313" key="7">
    <source>
        <dbReference type="Proteomes" id="UP000003100"/>
    </source>
</evidence>
<protein>
    <recommendedName>
        <fullName evidence="5">ABC transporter domain-containing protein</fullName>
    </recommendedName>
</protein>
<dbReference type="GO" id="GO:0016887">
    <property type="term" value="F:ATP hydrolysis activity"/>
    <property type="evidence" value="ECO:0007669"/>
    <property type="project" value="InterPro"/>
</dbReference>
<dbReference type="GO" id="GO:0015424">
    <property type="term" value="F:ABC-type amino acid transporter activity"/>
    <property type="evidence" value="ECO:0007669"/>
    <property type="project" value="InterPro"/>
</dbReference>
<dbReference type="InterPro" id="IPR017871">
    <property type="entry name" value="ABC_transporter-like_CS"/>
</dbReference>
<dbReference type="PANTHER" id="PTHR43166">
    <property type="entry name" value="AMINO ACID IMPORT ATP-BINDING PROTEIN"/>
    <property type="match status" value="1"/>
</dbReference>
<evidence type="ECO:0000313" key="6">
    <source>
        <dbReference type="EMBL" id="EEG49473.1"/>
    </source>
</evidence>
<evidence type="ECO:0000259" key="5">
    <source>
        <dbReference type="PROSITE" id="PS50893"/>
    </source>
</evidence>
<feature type="domain" description="ABC transporter" evidence="5">
    <location>
        <begin position="10"/>
        <end position="244"/>
    </location>
</feature>
<dbReference type="Gene3D" id="3.40.50.300">
    <property type="entry name" value="P-loop containing nucleotide triphosphate hydrolases"/>
    <property type="match status" value="1"/>
</dbReference>
<name>C0CL88_BLAHS</name>
<dbReference type="EMBL" id="ACBZ01000078">
    <property type="protein sequence ID" value="EEG49473.1"/>
    <property type="molecule type" value="Genomic_DNA"/>
</dbReference>
<dbReference type="Proteomes" id="UP000003100">
    <property type="component" value="Unassembled WGS sequence"/>
</dbReference>
<reference evidence="6 7" key="1">
    <citation type="submission" date="2009-01" db="EMBL/GenBank/DDBJ databases">
        <authorList>
            <person name="Fulton L."/>
            <person name="Clifton S."/>
            <person name="Fulton B."/>
            <person name="Xu J."/>
            <person name="Minx P."/>
            <person name="Pepin K.H."/>
            <person name="Johnson M."/>
            <person name="Bhonagiri V."/>
            <person name="Nash W.E."/>
            <person name="Mardis E.R."/>
            <person name="Wilson R.K."/>
        </authorList>
    </citation>
    <scope>NUCLEOTIDE SEQUENCE [LARGE SCALE GENOMIC DNA]</scope>
    <source>
        <strain evidence="7">DSM 10507 / JCM 14656 / S5a33</strain>
    </source>
</reference>
<keyword evidence="7" id="KW-1185">Reference proteome</keyword>
<evidence type="ECO:0000256" key="2">
    <source>
        <dbReference type="ARBA" id="ARBA00022448"/>
    </source>
</evidence>
<keyword evidence="3" id="KW-0547">Nucleotide-binding</keyword>
<proteinExistence type="inferred from homology"/>
<dbReference type="GeneID" id="86820255"/>
<dbReference type="PANTHER" id="PTHR43166:SF4">
    <property type="entry name" value="PHOSPHONATES IMPORT ATP-BINDING PROTEIN PHNC"/>
    <property type="match status" value="1"/>
</dbReference>
<dbReference type="InterPro" id="IPR030679">
    <property type="entry name" value="ABC_ATPase_HisP-typ"/>
</dbReference>
<evidence type="ECO:0000256" key="1">
    <source>
        <dbReference type="ARBA" id="ARBA00005417"/>
    </source>
</evidence>
<dbReference type="HOGENOM" id="CLU_000604_1_22_9"/>
<evidence type="ECO:0000256" key="4">
    <source>
        <dbReference type="ARBA" id="ARBA00022840"/>
    </source>
</evidence>
<dbReference type="CDD" id="cd03262">
    <property type="entry name" value="ABC_HisP_GlnQ"/>
    <property type="match status" value="1"/>
</dbReference>
<dbReference type="PIRSF" id="PIRSF039085">
    <property type="entry name" value="ABC_ATPase_HisP"/>
    <property type="match status" value="1"/>
</dbReference>
<dbReference type="InterPro" id="IPR050086">
    <property type="entry name" value="MetN_ABC_transporter-like"/>
</dbReference>
<dbReference type="eggNOG" id="COG1126">
    <property type="taxonomic scope" value="Bacteria"/>
</dbReference>
<dbReference type="GO" id="GO:0005524">
    <property type="term" value="F:ATP binding"/>
    <property type="evidence" value="ECO:0007669"/>
    <property type="project" value="UniProtKB-KW"/>
</dbReference>
<reference evidence="6 7" key="2">
    <citation type="submission" date="2009-02" db="EMBL/GenBank/DDBJ databases">
        <title>Draft genome sequence of Blautia hydrogenotrophica DSM 10507 (Ruminococcus hydrogenotrophicus DSM 10507).</title>
        <authorList>
            <person name="Sudarsanam P."/>
            <person name="Ley R."/>
            <person name="Guruge J."/>
            <person name="Turnbaugh P.J."/>
            <person name="Mahowald M."/>
            <person name="Liep D."/>
            <person name="Gordon J."/>
        </authorList>
    </citation>
    <scope>NUCLEOTIDE SEQUENCE [LARGE SCALE GENOMIC DNA]</scope>
    <source>
        <strain evidence="7">DSM 10507 / JCM 14656 / S5a33</strain>
    </source>
</reference>
<keyword evidence="2" id="KW-0813">Transport</keyword>
<keyword evidence="4" id="KW-0067">ATP-binding</keyword>
<dbReference type="InterPro" id="IPR003593">
    <property type="entry name" value="AAA+_ATPase"/>
</dbReference>
<comment type="similarity">
    <text evidence="1">Belongs to the ABC transporter superfamily.</text>
</comment>
<dbReference type="PATRIC" id="fig|476272.21.peg.2959"/>
<dbReference type="SUPFAM" id="SSF52540">
    <property type="entry name" value="P-loop containing nucleoside triphosphate hydrolases"/>
    <property type="match status" value="1"/>
</dbReference>
<dbReference type="RefSeq" id="WP_005947895.1">
    <property type="nucleotide sequence ID" value="NZ_CP136423.1"/>
</dbReference>
<evidence type="ECO:0000256" key="3">
    <source>
        <dbReference type="ARBA" id="ARBA00022741"/>
    </source>
</evidence>
<dbReference type="InterPro" id="IPR003439">
    <property type="entry name" value="ABC_transporter-like_ATP-bd"/>
</dbReference>
<dbReference type="PROSITE" id="PS00211">
    <property type="entry name" value="ABC_TRANSPORTER_1"/>
    <property type="match status" value="1"/>
</dbReference>
<sequence length="250" mass="27904">MDGEKREVLVEFKDVCKSFKGGEVKVLDHFNFTFLKGETHVICGRSGAGKSTLIRCINYLEQIDSGEILVEGEAVTKKNVQDIRKRCAMVFQDFNLFPHMSVLENVTFGPIHSLHVSKQEAAKTGMEHLEQVGLADKANAKPWELSGGQKQRVAIARALNMHPDIILFDEPTSALDPEMVGEVTQIMAKLSKGGMSMIVVTHEMGFAREAAHRISFLEKGQFIETDSPEVFFSHPSHPSVQKFIDQVYNV</sequence>
<dbReference type="InterPro" id="IPR027417">
    <property type="entry name" value="P-loop_NTPase"/>
</dbReference>